<evidence type="ECO:0000256" key="1">
    <source>
        <dbReference type="SAM" id="SignalP"/>
    </source>
</evidence>
<name>A0A8X6VI54_TRICX</name>
<dbReference type="Proteomes" id="UP000887159">
    <property type="component" value="Unassembled WGS sequence"/>
</dbReference>
<proteinExistence type="predicted"/>
<protein>
    <submittedName>
        <fullName evidence="2">Uncharacterized protein</fullName>
    </submittedName>
</protein>
<dbReference type="AlphaFoldDB" id="A0A8X6VI54"/>
<dbReference type="EMBL" id="BMAU01021282">
    <property type="protein sequence ID" value="GFY08663.1"/>
    <property type="molecule type" value="Genomic_DNA"/>
</dbReference>
<keyword evidence="3" id="KW-1185">Reference proteome</keyword>
<feature type="signal peptide" evidence="1">
    <location>
        <begin position="1"/>
        <end position="25"/>
    </location>
</feature>
<comment type="caution">
    <text evidence="2">The sequence shown here is derived from an EMBL/GenBank/DDBJ whole genome shotgun (WGS) entry which is preliminary data.</text>
</comment>
<reference evidence="2" key="1">
    <citation type="submission" date="2020-08" db="EMBL/GenBank/DDBJ databases">
        <title>Multicomponent nature underlies the extraordinary mechanical properties of spider dragline silk.</title>
        <authorList>
            <person name="Kono N."/>
            <person name="Nakamura H."/>
            <person name="Mori M."/>
            <person name="Yoshida Y."/>
            <person name="Ohtoshi R."/>
            <person name="Malay A.D."/>
            <person name="Moran D.A.P."/>
            <person name="Tomita M."/>
            <person name="Numata K."/>
            <person name="Arakawa K."/>
        </authorList>
    </citation>
    <scope>NUCLEOTIDE SEQUENCE</scope>
</reference>
<sequence length="94" mass="10738">MHSHFCLDVFGETILLLVKVPFAWCILKPAAGVGTAPAHYCRLDRGRSEVYFPLDINAEVSTLEYFPTRNYLTVETSLVPDGKWVFGEYRRDNI</sequence>
<accession>A0A8X6VI54</accession>
<gene>
    <name evidence="2" type="ORF">TNCV_810961</name>
</gene>
<keyword evidence="1" id="KW-0732">Signal</keyword>
<organism evidence="2 3">
    <name type="scientific">Trichonephila clavipes</name>
    <name type="common">Golden silk orbweaver</name>
    <name type="synonym">Nephila clavipes</name>
    <dbReference type="NCBI Taxonomy" id="2585209"/>
    <lineage>
        <taxon>Eukaryota</taxon>
        <taxon>Metazoa</taxon>
        <taxon>Ecdysozoa</taxon>
        <taxon>Arthropoda</taxon>
        <taxon>Chelicerata</taxon>
        <taxon>Arachnida</taxon>
        <taxon>Araneae</taxon>
        <taxon>Araneomorphae</taxon>
        <taxon>Entelegynae</taxon>
        <taxon>Araneoidea</taxon>
        <taxon>Nephilidae</taxon>
        <taxon>Trichonephila</taxon>
    </lineage>
</organism>
<evidence type="ECO:0000313" key="2">
    <source>
        <dbReference type="EMBL" id="GFY08663.1"/>
    </source>
</evidence>
<feature type="chain" id="PRO_5036457372" evidence="1">
    <location>
        <begin position="26"/>
        <end position="94"/>
    </location>
</feature>
<evidence type="ECO:0000313" key="3">
    <source>
        <dbReference type="Proteomes" id="UP000887159"/>
    </source>
</evidence>